<evidence type="ECO:0000256" key="3">
    <source>
        <dbReference type="PROSITE-ProRule" id="PRU00023"/>
    </source>
</evidence>
<keyword evidence="1" id="KW-0677">Repeat</keyword>
<feature type="coiled-coil region" evidence="4">
    <location>
        <begin position="50"/>
        <end position="84"/>
    </location>
</feature>
<feature type="repeat" description="ANK" evidence="3">
    <location>
        <begin position="298"/>
        <end position="330"/>
    </location>
</feature>
<organism evidence="5 6">
    <name type="scientific">Euplotes crassus</name>
    <dbReference type="NCBI Taxonomy" id="5936"/>
    <lineage>
        <taxon>Eukaryota</taxon>
        <taxon>Sar</taxon>
        <taxon>Alveolata</taxon>
        <taxon>Ciliophora</taxon>
        <taxon>Intramacronucleata</taxon>
        <taxon>Spirotrichea</taxon>
        <taxon>Hypotrichia</taxon>
        <taxon>Euplotida</taxon>
        <taxon>Euplotidae</taxon>
        <taxon>Moneuplotes</taxon>
    </lineage>
</organism>
<keyword evidence="6" id="KW-1185">Reference proteome</keyword>
<dbReference type="PANTHER" id="PTHR24188:SF29">
    <property type="entry name" value="GH09064P"/>
    <property type="match status" value="1"/>
</dbReference>
<evidence type="ECO:0000256" key="4">
    <source>
        <dbReference type="SAM" id="Coils"/>
    </source>
</evidence>
<comment type="caution">
    <text evidence="5">The sequence shown here is derived from an EMBL/GenBank/DDBJ whole genome shotgun (WGS) entry which is preliminary data.</text>
</comment>
<gene>
    <name evidence="5" type="ORF">ECRASSUSDP1_LOCUS13838</name>
</gene>
<dbReference type="EMBL" id="CAMPGE010013794">
    <property type="protein sequence ID" value="CAI2372507.1"/>
    <property type="molecule type" value="Genomic_DNA"/>
</dbReference>
<feature type="repeat" description="ANK" evidence="3">
    <location>
        <begin position="265"/>
        <end position="297"/>
    </location>
</feature>
<keyword evidence="2 3" id="KW-0040">ANK repeat</keyword>
<dbReference type="InterPro" id="IPR002110">
    <property type="entry name" value="Ankyrin_rpt"/>
</dbReference>
<name>A0AAD1XGY6_EUPCR</name>
<dbReference type="Proteomes" id="UP001295684">
    <property type="component" value="Unassembled WGS sequence"/>
</dbReference>
<sequence length="382" mass="43128">MEQILEQENENVRLDTEQKKDMIKKYISTVPCPKCGHSIETQQTTSTNNIEIFEEKDREIEELKNQLEEQKQEAEVMVESFRISTDLLLERLKDLESVNFGGDRPQTAQVLRNIDMEKMNRPKIMDDIEPPQILNLEDEPKEELGEENKCTNCGDLIPSHIFAKHTIECIRNTVKCKICYQTMNKDKKKQHLLDWRNPKKMIKLIEQDDDETLGIMFNHGAKAEAHLIRSKKLKPLHLVAQHGSVRCLLQLMGNGLEELSPEDSSGDTPLNMAIRNNRTIIAKSLIELGADLEAKDASMRTPLMNACLYGNLEVVQKLLEVGADMGATNSIKDTCVTLAQRSKSQEIVMLLVDKGASLRPASSLGKLKGNGIASLKIKKKPS</sequence>
<keyword evidence="4" id="KW-0175">Coiled coil</keyword>
<dbReference type="SUPFAM" id="SSF48403">
    <property type="entry name" value="Ankyrin repeat"/>
    <property type="match status" value="1"/>
</dbReference>
<dbReference type="PANTHER" id="PTHR24188">
    <property type="entry name" value="ANKYRIN REPEAT PROTEIN"/>
    <property type="match status" value="1"/>
</dbReference>
<evidence type="ECO:0008006" key="7">
    <source>
        <dbReference type="Google" id="ProtNLM"/>
    </source>
</evidence>
<dbReference type="PROSITE" id="PS50297">
    <property type="entry name" value="ANK_REP_REGION"/>
    <property type="match status" value="2"/>
</dbReference>
<dbReference type="PROSITE" id="PS50088">
    <property type="entry name" value="ANK_REPEAT"/>
    <property type="match status" value="2"/>
</dbReference>
<dbReference type="AlphaFoldDB" id="A0AAD1XGY6"/>
<dbReference type="SMART" id="SM00248">
    <property type="entry name" value="ANK"/>
    <property type="match status" value="4"/>
</dbReference>
<protein>
    <recommendedName>
        <fullName evidence="7">Ankyrin repeat protein</fullName>
    </recommendedName>
</protein>
<proteinExistence type="predicted"/>
<reference evidence="5" key="1">
    <citation type="submission" date="2023-07" db="EMBL/GenBank/DDBJ databases">
        <authorList>
            <consortium name="AG Swart"/>
            <person name="Singh M."/>
            <person name="Singh A."/>
            <person name="Seah K."/>
            <person name="Emmerich C."/>
        </authorList>
    </citation>
    <scope>NUCLEOTIDE SEQUENCE</scope>
    <source>
        <strain evidence="5">DP1</strain>
    </source>
</reference>
<dbReference type="Pfam" id="PF12796">
    <property type="entry name" value="Ank_2"/>
    <property type="match status" value="2"/>
</dbReference>
<accession>A0AAD1XGY6</accession>
<evidence type="ECO:0000256" key="1">
    <source>
        <dbReference type="ARBA" id="ARBA00022737"/>
    </source>
</evidence>
<dbReference type="Gene3D" id="1.25.40.20">
    <property type="entry name" value="Ankyrin repeat-containing domain"/>
    <property type="match status" value="1"/>
</dbReference>
<evidence type="ECO:0000313" key="5">
    <source>
        <dbReference type="EMBL" id="CAI2372507.1"/>
    </source>
</evidence>
<evidence type="ECO:0000313" key="6">
    <source>
        <dbReference type="Proteomes" id="UP001295684"/>
    </source>
</evidence>
<dbReference type="InterPro" id="IPR036770">
    <property type="entry name" value="Ankyrin_rpt-contain_sf"/>
</dbReference>
<evidence type="ECO:0000256" key="2">
    <source>
        <dbReference type="ARBA" id="ARBA00023043"/>
    </source>
</evidence>